<gene>
    <name evidence="2" type="primary">jg17398</name>
    <name evidence="2" type="ORF">PAEG_LOCUS19457</name>
</gene>
<feature type="region of interest" description="Disordered" evidence="1">
    <location>
        <begin position="14"/>
        <end position="34"/>
    </location>
</feature>
<organism evidence="2 3">
    <name type="scientific">Pararge aegeria aegeria</name>
    <dbReference type="NCBI Taxonomy" id="348720"/>
    <lineage>
        <taxon>Eukaryota</taxon>
        <taxon>Metazoa</taxon>
        <taxon>Ecdysozoa</taxon>
        <taxon>Arthropoda</taxon>
        <taxon>Hexapoda</taxon>
        <taxon>Insecta</taxon>
        <taxon>Pterygota</taxon>
        <taxon>Neoptera</taxon>
        <taxon>Endopterygota</taxon>
        <taxon>Lepidoptera</taxon>
        <taxon>Glossata</taxon>
        <taxon>Ditrysia</taxon>
        <taxon>Papilionoidea</taxon>
        <taxon>Nymphalidae</taxon>
        <taxon>Satyrinae</taxon>
        <taxon>Satyrini</taxon>
        <taxon>Parargina</taxon>
        <taxon>Pararge</taxon>
    </lineage>
</organism>
<keyword evidence="3" id="KW-1185">Reference proteome</keyword>
<evidence type="ECO:0000313" key="2">
    <source>
        <dbReference type="EMBL" id="CAH2243295.1"/>
    </source>
</evidence>
<dbReference type="AlphaFoldDB" id="A0A8S4S0S0"/>
<proteinExistence type="predicted"/>
<protein>
    <submittedName>
        <fullName evidence="2">Jg17398 protein</fullName>
    </submittedName>
</protein>
<dbReference type="Proteomes" id="UP000838756">
    <property type="component" value="Unassembled WGS sequence"/>
</dbReference>
<accession>A0A8S4S0S0</accession>
<evidence type="ECO:0000313" key="3">
    <source>
        <dbReference type="Proteomes" id="UP000838756"/>
    </source>
</evidence>
<dbReference type="EMBL" id="CAKXAJ010025735">
    <property type="protein sequence ID" value="CAH2243295.1"/>
    <property type="molecule type" value="Genomic_DNA"/>
</dbReference>
<name>A0A8S4S0S0_9NEOP</name>
<comment type="caution">
    <text evidence="2">The sequence shown here is derived from an EMBL/GenBank/DDBJ whole genome shotgun (WGS) entry which is preliminary data.</text>
</comment>
<evidence type="ECO:0000256" key="1">
    <source>
        <dbReference type="SAM" id="MobiDB-lite"/>
    </source>
</evidence>
<reference evidence="2" key="1">
    <citation type="submission" date="2022-03" db="EMBL/GenBank/DDBJ databases">
        <authorList>
            <person name="Lindestad O."/>
        </authorList>
    </citation>
    <scope>NUCLEOTIDE SEQUENCE</scope>
</reference>
<dbReference type="OrthoDB" id="6537982at2759"/>
<sequence length="185" mass="20071">MNIGVPRFWNGNPAALVDSQRGGPTTSSESLGAAENKWPRTVDFGTDDDDEMQHNLGSSKEFAAVIISAPSSTNIKAGPVRLHACGPRLALCASRPPEVLALWDIKLLRQGQTAASSEKVKVAYNESQKEAQSHSRSIARALLEESLRNQLEVGRSVAQRIKVTDTAQHVGNSNIKSSLETRIIW</sequence>